<dbReference type="InterPro" id="IPR023415">
    <property type="entry name" value="LDLR_class-A_CS"/>
</dbReference>
<keyword evidence="11" id="KW-0732">Signal</keyword>
<feature type="chain" id="PRO_5043910088" evidence="11">
    <location>
        <begin position="21"/>
        <end position="167"/>
    </location>
</feature>
<dbReference type="PANTHER" id="PTHR22722">
    <property type="entry name" value="LOW-DENSITY LIPOPROTEIN RECEPTOR-RELATED PROTEIN 2-RELATED"/>
    <property type="match status" value="1"/>
</dbReference>
<keyword evidence="9" id="KW-0325">Glycoprotein</keyword>
<keyword evidence="13" id="KW-1185">Reference proteome</keyword>
<dbReference type="Pfam" id="PF00057">
    <property type="entry name" value="Ldl_recept_a"/>
    <property type="match status" value="2"/>
</dbReference>
<feature type="signal peptide" evidence="11">
    <location>
        <begin position="1"/>
        <end position="20"/>
    </location>
</feature>
<feature type="disulfide bond" evidence="10">
    <location>
        <begin position="103"/>
        <end position="118"/>
    </location>
</feature>
<gene>
    <name evidence="12" type="primary">AVEN_198856_1</name>
    <name evidence="12" type="ORF">CEXT_606511</name>
</gene>
<evidence type="ECO:0000256" key="2">
    <source>
        <dbReference type="ARBA" id="ARBA00004308"/>
    </source>
</evidence>
<dbReference type="InterPro" id="IPR051221">
    <property type="entry name" value="LDLR-related"/>
</dbReference>
<dbReference type="Proteomes" id="UP001054945">
    <property type="component" value="Unassembled WGS sequence"/>
</dbReference>
<feature type="disulfide bond" evidence="10">
    <location>
        <begin position="57"/>
        <end position="72"/>
    </location>
</feature>
<feature type="disulfide bond" evidence="10">
    <location>
        <begin position="38"/>
        <end position="50"/>
    </location>
</feature>
<keyword evidence="3" id="KW-0812">Transmembrane</keyword>
<dbReference type="GO" id="GO:0012505">
    <property type="term" value="C:endomembrane system"/>
    <property type="evidence" value="ECO:0007669"/>
    <property type="project" value="UniProtKB-SubCell"/>
</dbReference>
<dbReference type="CDD" id="cd00112">
    <property type="entry name" value="LDLa"/>
    <property type="match status" value="2"/>
</dbReference>
<dbReference type="EMBL" id="BPLR01004678">
    <property type="protein sequence ID" value="GIX96676.1"/>
    <property type="molecule type" value="Genomic_DNA"/>
</dbReference>
<dbReference type="GO" id="GO:0043235">
    <property type="term" value="C:receptor complex"/>
    <property type="evidence" value="ECO:0007669"/>
    <property type="project" value="TreeGrafter"/>
</dbReference>
<keyword evidence="5" id="KW-1133">Transmembrane helix</keyword>
<name>A0AAV4PHY0_CAEEX</name>
<evidence type="ECO:0000256" key="1">
    <source>
        <dbReference type="ARBA" id="ARBA00004167"/>
    </source>
</evidence>
<evidence type="ECO:0000256" key="8">
    <source>
        <dbReference type="ARBA" id="ARBA00023170"/>
    </source>
</evidence>
<accession>A0AAV4PHY0</accession>
<sequence>MGAFCKLVFSLMLILTLIYAANTEYIRQKIFEEGIGRCNFYQFKCGNNKCILRSYHCNGRNDCGDNSDELYCSMSGSKCPTNDYFSCRKPNNYYMCLNKSRKCDGYNDCYYGEDEVNCSPFGHMDTLSLMILERLLKSKLYVCLPSYEMKQNKKENDKMPENCLQIN</sequence>
<evidence type="ECO:0000256" key="9">
    <source>
        <dbReference type="ARBA" id="ARBA00023180"/>
    </source>
</evidence>
<dbReference type="SMART" id="SM00192">
    <property type="entry name" value="LDLa"/>
    <property type="match status" value="2"/>
</dbReference>
<evidence type="ECO:0000313" key="13">
    <source>
        <dbReference type="Proteomes" id="UP001054945"/>
    </source>
</evidence>
<evidence type="ECO:0000256" key="3">
    <source>
        <dbReference type="ARBA" id="ARBA00022692"/>
    </source>
</evidence>
<keyword evidence="7 10" id="KW-1015">Disulfide bond</keyword>
<proteinExistence type="predicted"/>
<evidence type="ECO:0000256" key="6">
    <source>
        <dbReference type="ARBA" id="ARBA00023136"/>
    </source>
</evidence>
<evidence type="ECO:0000313" key="12">
    <source>
        <dbReference type="EMBL" id="GIX96676.1"/>
    </source>
</evidence>
<evidence type="ECO:0000256" key="5">
    <source>
        <dbReference type="ARBA" id="ARBA00022989"/>
    </source>
</evidence>
<protein>
    <submittedName>
        <fullName evidence="12">Uncharacterized protein</fullName>
    </submittedName>
</protein>
<dbReference type="SUPFAM" id="SSF57424">
    <property type="entry name" value="LDL receptor-like module"/>
    <property type="match status" value="2"/>
</dbReference>
<evidence type="ECO:0000256" key="10">
    <source>
        <dbReference type="PROSITE-ProRule" id="PRU00124"/>
    </source>
</evidence>
<dbReference type="AlphaFoldDB" id="A0AAV4PHY0"/>
<dbReference type="InterPro" id="IPR002172">
    <property type="entry name" value="LDrepeatLR_classA_rpt"/>
</dbReference>
<comment type="caution">
    <text evidence="12">The sequence shown here is derived from an EMBL/GenBank/DDBJ whole genome shotgun (WGS) entry which is preliminary data.</text>
</comment>
<dbReference type="InterPro" id="IPR036055">
    <property type="entry name" value="LDL_receptor-like_sf"/>
</dbReference>
<dbReference type="GO" id="GO:0005886">
    <property type="term" value="C:plasma membrane"/>
    <property type="evidence" value="ECO:0007669"/>
    <property type="project" value="TreeGrafter"/>
</dbReference>
<dbReference type="Gene3D" id="4.10.400.10">
    <property type="entry name" value="Low-density Lipoprotein Receptor"/>
    <property type="match status" value="2"/>
</dbReference>
<evidence type="ECO:0000256" key="11">
    <source>
        <dbReference type="SAM" id="SignalP"/>
    </source>
</evidence>
<evidence type="ECO:0000256" key="4">
    <source>
        <dbReference type="ARBA" id="ARBA00022737"/>
    </source>
</evidence>
<evidence type="ECO:0000256" key="7">
    <source>
        <dbReference type="ARBA" id="ARBA00023157"/>
    </source>
</evidence>
<comment type="subcellular location">
    <subcellularLocation>
        <location evidence="2">Endomembrane system</location>
    </subcellularLocation>
    <subcellularLocation>
        <location evidence="1">Membrane</location>
        <topology evidence="1">Single-pass membrane protein</topology>
    </subcellularLocation>
</comment>
<keyword evidence="8" id="KW-0675">Receptor</keyword>
<keyword evidence="4" id="KW-0677">Repeat</keyword>
<organism evidence="12 13">
    <name type="scientific">Caerostris extrusa</name>
    <name type="common">Bark spider</name>
    <name type="synonym">Caerostris bankana</name>
    <dbReference type="NCBI Taxonomy" id="172846"/>
    <lineage>
        <taxon>Eukaryota</taxon>
        <taxon>Metazoa</taxon>
        <taxon>Ecdysozoa</taxon>
        <taxon>Arthropoda</taxon>
        <taxon>Chelicerata</taxon>
        <taxon>Arachnida</taxon>
        <taxon>Araneae</taxon>
        <taxon>Araneomorphae</taxon>
        <taxon>Entelegynae</taxon>
        <taxon>Araneoidea</taxon>
        <taxon>Araneidae</taxon>
        <taxon>Caerostris</taxon>
    </lineage>
</organism>
<dbReference type="FunFam" id="4.10.400.10:FF:000045">
    <property type="entry name" value="Low-density lipoprotein receptor-related protein 2"/>
    <property type="match status" value="1"/>
</dbReference>
<dbReference type="PRINTS" id="PR00261">
    <property type="entry name" value="LDLRECEPTOR"/>
</dbReference>
<feature type="disulfide bond" evidence="10">
    <location>
        <begin position="45"/>
        <end position="63"/>
    </location>
</feature>
<reference evidence="12 13" key="1">
    <citation type="submission" date="2021-06" db="EMBL/GenBank/DDBJ databases">
        <title>Caerostris extrusa draft genome.</title>
        <authorList>
            <person name="Kono N."/>
            <person name="Arakawa K."/>
        </authorList>
    </citation>
    <scope>NUCLEOTIDE SEQUENCE [LARGE SCALE GENOMIC DNA]</scope>
</reference>
<comment type="caution">
    <text evidence="10">Lacks conserved residue(s) required for the propagation of feature annotation.</text>
</comment>
<keyword evidence="6" id="KW-0472">Membrane</keyword>
<dbReference type="PROSITE" id="PS50068">
    <property type="entry name" value="LDLRA_2"/>
    <property type="match status" value="2"/>
</dbReference>
<dbReference type="PROSITE" id="PS01209">
    <property type="entry name" value="LDLRA_1"/>
    <property type="match status" value="2"/>
</dbReference>